<organism evidence="2 3">
    <name type="scientific">Liparis tanakae</name>
    <name type="common">Tanaka's snailfish</name>
    <dbReference type="NCBI Taxonomy" id="230148"/>
    <lineage>
        <taxon>Eukaryota</taxon>
        <taxon>Metazoa</taxon>
        <taxon>Chordata</taxon>
        <taxon>Craniata</taxon>
        <taxon>Vertebrata</taxon>
        <taxon>Euteleostomi</taxon>
        <taxon>Actinopterygii</taxon>
        <taxon>Neopterygii</taxon>
        <taxon>Teleostei</taxon>
        <taxon>Neoteleostei</taxon>
        <taxon>Acanthomorphata</taxon>
        <taxon>Eupercaria</taxon>
        <taxon>Perciformes</taxon>
        <taxon>Cottioidei</taxon>
        <taxon>Cottales</taxon>
        <taxon>Liparidae</taxon>
        <taxon>Liparis</taxon>
    </lineage>
</organism>
<feature type="region of interest" description="Disordered" evidence="1">
    <location>
        <begin position="119"/>
        <end position="139"/>
    </location>
</feature>
<protein>
    <submittedName>
        <fullName evidence="2">Uncharacterized protein</fullName>
    </submittedName>
</protein>
<evidence type="ECO:0000313" key="2">
    <source>
        <dbReference type="EMBL" id="TNN42885.1"/>
    </source>
</evidence>
<comment type="caution">
    <text evidence="2">The sequence shown here is derived from an EMBL/GenBank/DDBJ whole genome shotgun (WGS) entry which is preliminary data.</text>
</comment>
<sequence>MRTNGGWTLTFSPSGETMFRMSLLQTASCSPTPGSAPVLVPEGGAGLGLGLQLVYGQLDSLQQQTHFGGIRVDVEDFSLMSFCKEPVSRLMLDSLSKAASVTVCCKELMEGCMVANTTRSSGGRGTEYKHRNLDKKERERGEVKWEKRVALRAPPPALNEGVAGRLPYLLLERGQQRGHRVHHEGVITFCCVHEGETTGGDSVTDLGTGFQRRQVERRYVTPPVRLLRQLR</sequence>
<reference evidence="2 3" key="1">
    <citation type="submission" date="2019-03" db="EMBL/GenBank/DDBJ databases">
        <title>First draft genome of Liparis tanakae, snailfish: a comprehensive survey of snailfish specific genes.</title>
        <authorList>
            <person name="Kim W."/>
            <person name="Song I."/>
            <person name="Jeong J.-H."/>
            <person name="Kim D."/>
            <person name="Kim S."/>
            <person name="Ryu S."/>
            <person name="Song J.Y."/>
            <person name="Lee S.K."/>
        </authorList>
    </citation>
    <scope>NUCLEOTIDE SEQUENCE [LARGE SCALE GENOMIC DNA]</scope>
    <source>
        <tissue evidence="2">Muscle</tissue>
    </source>
</reference>
<dbReference type="AlphaFoldDB" id="A0A4Z2FPQ5"/>
<feature type="compositionally biased region" description="Basic and acidic residues" evidence="1">
    <location>
        <begin position="126"/>
        <end position="139"/>
    </location>
</feature>
<dbReference type="EMBL" id="SRLO01001005">
    <property type="protein sequence ID" value="TNN42885.1"/>
    <property type="molecule type" value="Genomic_DNA"/>
</dbReference>
<accession>A0A4Z2FPQ5</accession>
<evidence type="ECO:0000256" key="1">
    <source>
        <dbReference type="SAM" id="MobiDB-lite"/>
    </source>
</evidence>
<evidence type="ECO:0000313" key="3">
    <source>
        <dbReference type="Proteomes" id="UP000314294"/>
    </source>
</evidence>
<dbReference type="Proteomes" id="UP000314294">
    <property type="component" value="Unassembled WGS sequence"/>
</dbReference>
<proteinExistence type="predicted"/>
<keyword evidence="3" id="KW-1185">Reference proteome</keyword>
<name>A0A4Z2FPQ5_9TELE</name>
<gene>
    <name evidence="2" type="ORF">EYF80_046922</name>
</gene>